<dbReference type="Proteomes" id="UP000191408">
    <property type="component" value="Unassembled WGS sequence"/>
</dbReference>
<dbReference type="EMBL" id="MDYM01000006">
    <property type="protein sequence ID" value="OQD65213.1"/>
    <property type="molecule type" value="Genomic_DNA"/>
</dbReference>
<organism evidence="2 3">
    <name type="scientific">Penicillium polonicum</name>
    <dbReference type="NCBI Taxonomy" id="60169"/>
    <lineage>
        <taxon>Eukaryota</taxon>
        <taxon>Fungi</taxon>
        <taxon>Dikarya</taxon>
        <taxon>Ascomycota</taxon>
        <taxon>Pezizomycotina</taxon>
        <taxon>Eurotiomycetes</taxon>
        <taxon>Eurotiomycetidae</taxon>
        <taxon>Eurotiales</taxon>
        <taxon>Aspergillaceae</taxon>
        <taxon>Penicillium</taxon>
    </lineage>
</organism>
<dbReference type="STRING" id="60169.A0A1V6NKH5"/>
<evidence type="ECO:0000313" key="3">
    <source>
        <dbReference type="Proteomes" id="UP000191408"/>
    </source>
</evidence>
<reference evidence="3" key="1">
    <citation type="journal article" date="2017" name="Nat. Microbiol.">
        <title>Global analysis of biosynthetic gene clusters reveals vast potential of secondary metabolite production in Penicillium species.</title>
        <authorList>
            <person name="Nielsen J.C."/>
            <person name="Grijseels S."/>
            <person name="Prigent S."/>
            <person name="Ji B."/>
            <person name="Dainat J."/>
            <person name="Nielsen K.F."/>
            <person name="Frisvad J.C."/>
            <person name="Workman M."/>
            <person name="Nielsen J."/>
        </authorList>
    </citation>
    <scope>NUCLEOTIDE SEQUENCE [LARGE SCALE GENOMIC DNA]</scope>
    <source>
        <strain evidence="3">IBT 4502</strain>
    </source>
</reference>
<accession>A0A1V6NKH5</accession>
<name>A0A1V6NKH5_PENPO</name>
<protein>
    <submittedName>
        <fullName evidence="2">Uncharacterized protein</fullName>
    </submittedName>
</protein>
<comment type="caution">
    <text evidence="2">The sequence shown here is derived from an EMBL/GenBank/DDBJ whole genome shotgun (WGS) entry which is preliminary data.</text>
</comment>
<feature type="compositionally biased region" description="Low complexity" evidence="1">
    <location>
        <begin position="1"/>
        <end position="18"/>
    </location>
</feature>
<sequence>MSAPAASASSASSAAATAQPPHNRNWHDEEDVTPADQSVGLPDIGTFTLFKITPLLKNKEDLDNWLDKVEKILESYNLHNLIKKDVLWPYRDSENGQKWKTISKQVRTWLSGSIDNELMQELNSRGNKMTFADEFVDELKRLMKGEGYGALKTVMMKFKTISRSQYLTIEEYITAMKKMYKTLSDLKSRLVPYFAL</sequence>
<keyword evidence="3" id="KW-1185">Reference proteome</keyword>
<proteinExistence type="predicted"/>
<dbReference type="AlphaFoldDB" id="A0A1V6NKH5"/>
<evidence type="ECO:0000256" key="1">
    <source>
        <dbReference type="SAM" id="MobiDB-lite"/>
    </source>
</evidence>
<gene>
    <name evidence="2" type="ORF">PENPOL_c006G08429</name>
</gene>
<dbReference type="OrthoDB" id="4312532at2759"/>
<evidence type="ECO:0000313" key="2">
    <source>
        <dbReference type="EMBL" id="OQD65213.1"/>
    </source>
</evidence>
<feature type="region of interest" description="Disordered" evidence="1">
    <location>
        <begin position="1"/>
        <end position="39"/>
    </location>
</feature>